<dbReference type="SUPFAM" id="SSF48498">
    <property type="entry name" value="Tetracyclin repressor-like, C-terminal domain"/>
    <property type="match status" value="1"/>
</dbReference>
<keyword evidence="1" id="KW-0678">Repressor</keyword>
<dbReference type="Proteomes" id="UP000772618">
    <property type="component" value="Unassembled WGS sequence"/>
</dbReference>
<dbReference type="Pfam" id="PF00440">
    <property type="entry name" value="TetR_N"/>
    <property type="match status" value="1"/>
</dbReference>
<dbReference type="Gene3D" id="1.10.10.60">
    <property type="entry name" value="Homeodomain-like"/>
    <property type="match status" value="1"/>
</dbReference>
<dbReference type="InterPro" id="IPR050109">
    <property type="entry name" value="HTH-type_TetR-like_transc_reg"/>
</dbReference>
<keyword evidence="3 5" id="KW-0238">DNA-binding</keyword>
<evidence type="ECO:0000313" key="7">
    <source>
        <dbReference type="EMBL" id="MBT1705335.1"/>
    </source>
</evidence>
<evidence type="ECO:0000256" key="1">
    <source>
        <dbReference type="ARBA" id="ARBA00022491"/>
    </source>
</evidence>
<evidence type="ECO:0000256" key="2">
    <source>
        <dbReference type="ARBA" id="ARBA00023015"/>
    </source>
</evidence>
<keyword evidence="2" id="KW-0805">Transcription regulation</keyword>
<gene>
    <name evidence="7" type="ORF">KK060_18740</name>
</gene>
<dbReference type="InterPro" id="IPR036271">
    <property type="entry name" value="Tet_transcr_reg_TetR-rel_C_sf"/>
</dbReference>
<dbReference type="RefSeq" id="WP_254155286.1">
    <property type="nucleotide sequence ID" value="NZ_JAHESD010000052.1"/>
</dbReference>
<feature type="domain" description="HTH tetR-type" evidence="6">
    <location>
        <begin position="4"/>
        <end position="64"/>
    </location>
</feature>
<dbReference type="InterPro" id="IPR001647">
    <property type="entry name" value="HTH_TetR"/>
</dbReference>
<dbReference type="EMBL" id="JAHESD010000052">
    <property type="protein sequence ID" value="MBT1705335.1"/>
    <property type="molecule type" value="Genomic_DNA"/>
</dbReference>
<evidence type="ECO:0000313" key="8">
    <source>
        <dbReference type="Proteomes" id="UP000772618"/>
    </source>
</evidence>
<keyword evidence="4" id="KW-0804">Transcription</keyword>
<dbReference type="PRINTS" id="PR00455">
    <property type="entry name" value="HTHTETR"/>
</dbReference>
<sequence length="213" mass="25124">MEELSIRDKILKGAEVLFTKYGVRSISMDDIARHLSVSKKTLYQHFSDKEDIVTLACKAHLDRETIEFDNIHFRSRNAIEELAALSLKLKHNMEELNPSLLFDLKKYHPKAWAVWVNHKNRIIRQSVIRNIKQGIEEGYYRPEINADIISTMRLELVQLAFDEELFPREKFKLPEVQMEIFDHFVHGIATEKGRKLYLKHKEKVNKHQTTTIL</sequence>
<dbReference type="PROSITE" id="PS50977">
    <property type="entry name" value="HTH_TETR_2"/>
    <property type="match status" value="1"/>
</dbReference>
<evidence type="ECO:0000256" key="5">
    <source>
        <dbReference type="PROSITE-ProRule" id="PRU00335"/>
    </source>
</evidence>
<evidence type="ECO:0000256" key="3">
    <source>
        <dbReference type="ARBA" id="ARBA00023125"/>
    </source>
</evidence>
<organism evidence="7 8">
    <name type="scientific">Chryseosolibacter indicus</name>
    <dbReference type="NCBI Taxonomy" id="2782351"/>
    <lineage>
        <taxon>Bacteria</taxon>
        <taxon>Pseudomonadati</taxon>
        <taxon>Bacteroidota</taxon>
        <taxon>Cytophagia</taxon>
        <taxon>Cytophagales</taxon>
        <taxon>Chryseotaleaceae</taxon>
        <taxon>Chryseosolibacter</taxon>
    </lineage>
</organism>
<name>A0ABS5VWX2_9BACT</name>
<feature type="DNA-binding region" description="H-T-H motif" evidence="5">
    <location>
        <begin position="27"/>
        <end position="46"/>
    </location>
</feature>
<dbReference type="SUPFAM" id="SSF46689">
    <property type="entry name" value="Homeodomain-like"/>
    <property type="match status" value="1"/>
</dbReference>
<reference evidence="7 8" key="1">
    <citation type="submission" date="2021-05" db="EMBL/GenBank/DDBJ databases">
        <title>A Polyphasic approach of four new species of the genus Ohtaekwangia: Ohtaekwangia histidinii sp. nov., Ohtaekwangia cretensis sp. nov., Ohtaekwangia indiensis sp. nov., Ohtaekwangia reichenbachii sp. nov. from diverse environment.</title>
        <authorList>
            <person name="Octaviana S."/>
        </authorList>
    </citation>
    <scope>NUCLEOTIDE SEQUENCE [LARGE SCALE GENOMIC DNA]</scope>
    <source>
        <strain evidence="7 8">PWU20</strain>
    </source>
</reference>
<accession>A0ABS5VWX2</accession>
<dbReference type="Gene3D" id="1.10.357.10">
    <property type="entry name" value="Tetracycline Repressor, domain 2"/>
    <property type="match status" value="1"/>
</dbReference>
<dbReference type="PANTHER" id="PTHR30055:SF175">
    <property type="entry name" value="HTH-TYPE TRANSCRIPTIONAL REPRESSOR KSTR2"/>
    <property type="match status" value="1"/>
</dbReference>
<evidence type="ECO:0000259" key="6">
    <source>
        <dbReference type="PROSITE" id="PS50977"/>
    </source>
</evidence>
<comment type="caution">
    <text evidence="7">The sequence shown here is derived from an EMBL/GenBank/DDBJ whole genome shotgun (WGS) entry which is preliminary data.</text>
</comment>
<evidence type="ECO:0000256" key="4">
    <source>
        <dbReference type="ARBA" id="ARBA00023163"/>
    </source>
</evidence>
<proteinExistence type="predicted"/>
<keyword evidence="8" id="KW-1185">Reference proteome</keyword>
<dbReference type="InterPro" id="IPR009057">
    <property type="entry name" value="Homeodomain-like_sf"/>
</dbReference>
<dbReference type="PANTHER" id="PTHR30055">
    <property type="entry name" value="HTH-TYPE TRANSCRIPTIONAL REGULATOR RUTR"/>
    <property type="match status" value="1"/>
</dbReference>
<protein>
    <submittedName>
        <fullName evidence="7">TetR/AcrR family transcriptional regulator</fullName>
    </submittedName>
</protein>